<evidence type="ECO:0000313" key="3">
    <source>
        <dbReference type="Proteomes" id="UP001180724"/>
    </source>
</evidence>
<keyword evidence="3" id="KW-1185">Reference proteome</keyword>
<accession>A0ABU3ATV9</accession>
<evidence type="ECO:0000256" key="1">
    <source>
        <dbReference type="SAM" id="MobiDB-lite"/>
    </source>
</evidence>
<feature type="region of interest" description="Disordered" evidence="1">
    <location>
        <begin position="1"/>
        <end position="21"/>
    </location>
</feature>
<feature type="region of interest" description="Disordered" evidence="1">
    <location>
        <begin position="637"/>
        <end position="674"/>
    </location>
</feature>
<name>A0ABU3ATV9_9ACTN</name>
<reference evidence="2" key="1">
    <citation type="submission" date="2024-05" db="EMBL/GenBank/DDBJ databases">
        <title>30 novel species of actinomycetes from the DSMZ collection.</title>
        <authorList>
            <person name="Nouioui I."/>
        </authorList>
    </citation>
    <scope>NUCLEOTIDE SEQUENCE</scope>
    <source>
        <strain evidence="2">DSM 40712</strain>
    </source>
</reference>
<dbReference type="Proteomes" id="UP001180724">
    <property type="component" value="Unassembled WGS sequence"/>
</dbReference>
<proteinExistence type="predicted"/>
<dbReference type="RefSeq" id="WP_311576515.1">
    <property type="nucleotide sequence ID" value="NZ_JAVRFH010000030.1"/>
</dbReference>
<feature type="compositionally biased region" description="Acidic residues" evidence="1">
    <location>
        <begin position="655"/>
        <end position="674"/>
    </location>
</feature>
<feature type="compositionally biased region" description="Basic and acidic residues" evidence="1">
    <location>
        <begin position="9"/>
        <end position="21"/>
    </location>
</feature>
<dbReference type="EMBL" id="JAVRFH010000030">
    <property type="protein sequence ID" value="MDT0613613.1"/>
    <property type="molecule type" value="Genomic_DNA"/>
</dbReference>
<organism evidence="2 3">
    <name type="scientific">Streptomyces lancefieldiae</name>
    <dbReference type="NCBI Taxonomy" id="3075520"/>
    <lineage>
        <taxon>Bacteria</taxon>
        <taxon>Bacillati</taxon>
        <taxon>Actinomycetota</taxon>
        <taxon>Actinomycetes</taxon>
        <taxon>Kitasatosporales</taxon>
        <taxon>Streptomycetaceae</taxon>
        <taxon>Streptomyces</taxon>
    </lineage>
</organism>
<comment type="caution">
    <text evidence="2">The sequence shown here is derived from an EMBL/GenBank/DDBJ whole genome shotgun (WGS) entry which is preliminary data.</text>
</comment>
<evidence type="ECO:0000313" key="2">
    <source>
        <dbReference type="EMBL" id="MDT0613613.1"/>
    </source>
</evidence>
<protein>
    <submittedName>
        <fullName evidence="2">Uncharacterized protein</fullName>
    </submittedName>
</protein>
<gene>
    <name evidence="2" type="ORF">RM812_25810</name>
</gene>
<sequence length="674" mass="73628">MTAIFEEAAAPHDHVPPRPVDKLPELAPIAARRKAAEKLVDTFDLAPDAAACVANAVVDPAELRRSIETPTALAITGGTLLAVRARVWTRRTLPDIRNPRIGDARRHPIAIEPGTDEESRFAPVDDPTSSGITPHLEVEVESAEHMAWASALAARAVLDANDWRYSIRNQGVLTEVWLVANRYRHTAEESPDLWAMTTAEGSSRTTAAHDLLGDGNSVDVVVKAESDTFMRGRIKELNTAFEQGPTVKQSEALRCETMPALILVGYRPLPGGPDRFSSAVKSLVALRHVDAPKEWGEGPELESLADEALTVMEDRGILTPLRRRWLAGAISRSQAKTAHLPTDPAIRAAEIIALFTSNDQAVRDAIRDAVTRQSTRKRITKNVRVKLAVALIVRSVAGEGASPDRVRRYMQHGFVSVRDNHFNPTHRDADAVLGDALREFDADPAGMPGQARLELAARAAYPLIATLSLWADRGTSNNPNADDRRRPGEVIDTMLTSRLGIQQLHRAIVDHNDGRAALRAVNEDGTIRLTDDRAQDQTLSDVYLRSTFPKAGSPARPTSMDTPDDALRDAAAAFGAAVRQLGETMAALRGVKAGDGTDHVETVGIDLSHVKEWKGILDMAGADLDFWGRIWERRNRRGGQTTARREDSWTAEFLDSPDEAVDEWNDQDAAEVAS</sequence>